<dbReference type="GO" id="GO:0009313">
    <property type="term" value="P:oligosaccharide catabolic process"/>
    <property type="evidence" value="ECO:0007669"/>
    <property type="project" value="TreeGrafter"/>
</dbReference>
<evidence type="ECO:0000313" key="3">
    <source>
        <dbReference type="Proteomes" id="UP000318010"/>
    </source>
</evidence>
<dbReference type="InterPro" id="IPR013780">
    <property type="entry name" value="Glyco_hydro_b"/>
</dbReference>
<dbReference type="GO" id="GO:0004556">
    <property type="term" value="F:alpha-amylase activity"/>
    <property type="evidence" value="ECO:0007669"/>
    <property type="project" value="TreeGrafter"/>
</dbReference>
<keyword evidence="3" id="KW-1185">Reference proteome</keyword>
<dbReference type="Gene3D" id="2.60.40.1180">
    <property type="entry name" value="Golgi alpha-mannosidase II"/>
    <property type="match status" value="1"/>
</dbReference>
<name>A0A563U7C5_9SPHI</name>
<dbReference type="PANTHER" id="PTHR10357:SF205">
    <property type="entry name" value="O-GLYCOSYL HYDROLASE FAMILY 13"/>
    <property type="match status" value="1"/>
</dbReference>
<proteinExistence type="predicted"/>
<dbReference type="InterPro" id="IPR017853">
    <property type="entry name" value="GH"/>
</dbReference>
<evidence type="ECO:0000313" key="2">
    <source>
        <dbReference type="EMBL" id="TWR27199.1"/>
    </source>
</evidence>
<dbReference type="InterPro" id="IPR006047">
    <property type="entry name" value="GH13_cat_dom"/>
</dbReference>
<dbReference type="Pfam" id="PF00128">
    <property type="entry name" value="Alpha-amylase"/>
    <property type="match status" value="1"/>
</dbReference>
<dbReference type="SUPFAM" id="SSF51011">
    <property type="entry name" value="Glycosyl hydrolase domain"/>
    <property type="match status" value="1"/>
</dbReference>
<dbReference type="EMBL" id="VOEI01000002">
    <property type="protein sequence ID" value="TWR27199.1"/>
    <property type="molecule type" value="Genomic_DNA"/>
</dbReference>
<evidence type="ECO:0000259" key="1">
    <source>
        <dbReference type="SMART" id="SM00642"/>
    </source>
</evidence>
<dbReference type="OrthoDB" id="9805159at2"/>
<dbReference type="AlphaFoldDB" id="A0A563U7C5"/>
<dbReference type="InterPro" id="IPR019492">
    <property type="entry name" value="Cyclo-malto-dextrinase_C"/>
</dbReference>
<dbReference type="Gene3D" id="3.20.20.80">
    <property type="entry name" value="Glycosidases"/>
    <property type="match status" value="2"/>
</dbReference>
<comment type="caution">
    <text evidence="2">The sequence shown here is derived from an EMBL/GenBank/DDBJ whole genome shotgun (WGS) entry which is preliminary data.</text>
</comment>
<dbReference type="Pfam" id="PF10438">
    <property type="entry name" value="Cyc-maltodext_C"/>
    <property type="match status" value="1"/>
</dbReference>
<dbReference type="RefSeq" id="WP_146270584.1">
    <property type="nucleotide sequence ID" value="NZ_VOEI01000002.1"/>
</dbReference>
<gene>
    <name evidence="2" type="ORF">FPZ42_09230</name>
</gene>
<dbReference type="Proteomes" id="UP000318010">
    <property type="component" value="Unassembled WGS sequence"/>
</dbReference>
<feature type="domain" description="Glycosyl hydrolase family 13 catalytic" evidence="1">
    <location>
        <begin position="10"/>
        <end position="463"/>
    </location>
</feature>
<dbReference type="SMART" id="SM00642">
    <property type="entry name" value="Aamy"/>
    <property type="match status" value="1"/>
</dbReference>
<protein>
    <submittedName>
        <fullName evidence="2">Alpha-amylase</fullName>
    </submittedName>
</protein>
<dbReference type="PANTHER" id="PTHR10357">
    <property type="entry name" value="ALPHA-AMYLASE FAMILY MEMBER"/>
    <property type="match status" value="1"/>
</dbReference>
<dbReference type="SUPFAM" id="SSF51445">
    <property type="entry name" value="(Trans)glycosidases"/>
    <property type="match status" value="1"/>
</dbReference>
<accession>A0A563U7C5</accession>
<reference evidence="2 3" key="1">
    <citation type="submission" date="2019-07" db="EMBL/GenBank/DDBJ databases">
        <authorList>
            <person name="Kim J."/>
        </authorList>
    </citation>
    <scope>NUCLEOTIDE SEQUENCE [LARGE SCALE GENOMIC DNA]</scope>
    <source>
        <strain evidence="2 3">MJ1a</strain>
    </source>
</reference>
<organism evidence="2 3">
    <name type="scientific">Mucilaginibacter achroorhodeus</name>
    <dbReference type="NCBI Taxonomy" id="2599294"/>
    <lineage>
        <taxon>Bacteria</taxon>
        <taxon>Pseudomonadati</taxon>
        <taxon>Bacteroidota</taxon>
        <taxon>Sphingobacteriia</taxon>
        <taxon>Sphingobacteriales</taxon>
        <taxon>Sphingobacteriaceae</taxon>
        <taxon>Mucilaginibacter</taxon>
    </lineage>
</organism>
<sequence>MPTNKLIIYQLLPRLFGNQNTTNKFYGSVEENGVGKLKDISTKALAEIKAMGFTHVWYTGVIEHATMTDHSALGITPDDPDVVKGRAGSPYAIKDYYDIATDFAVDPEFRISEFKELVGRTHKAGMKVIIDFVPNHVARTYGSDVKPDGVRDLGADDDTSGYSQHNDFYYIAGQHFQVPQGYNPGGDEFSSPLKDGKFDEFPAKATGNDVFNAAPSINDWFETIKLNYGVYRPDGQRNELQEIPPLWNKMRHILSYWADMGVDGFRCDMIEMVPVEFWAWLTPQMKQAYPGLIFIGEAYDKNQYGNYIHNGGFDYLYDKVGLYDAIRRLTCNDDGASTWEINAVWNHHTAGIDEHMLRFMENHDEQRIASGFFAGDAMLAVPGMIVSATLNTGPVMIYAGQEVGEPAVGAQGFSGDDGRTTIFDYWCMPELQKWTNNGAFNGGLLSPQQKQLREFYGKLLNVTAKNDALSNGEFYELMMANEQQPGFDTKLYIYARYTADEKVLVIVNFNREERSLTVQISDDLISKLALQGAKTFTDLLTGKTFNTDNISNGLQIEINAMDGLLLAVKAD</sequence>
<dbReference type="CDD" id="cd11349">
    <property type="entry name" value="AmyAc_3"/>
    <property type="match status" value="1"/>
</dbReference>